<evidence type="ECO:0000313" key="1">
    <source>
        <dbReference type="EMBL" id="XHV10830.1"/>
    </source>
</evidence>
<dbReference type="EMBL" id="PQ287320">
    <property type="protein sequence ID" value="XHV10830.1"/>
    <property type="molecule type" value="Genomic_DNA"/>
</dbReference>
<reference evidence="1" key="1">
    <citation type="submission" date="2024-10" db="EMBL/GenBank/DDBJ databases">
        <title>Genetic diversity among independent isolates of the Dolichocephalovirinae subfamily.</title>
        <authorList>
            <person name="Ely B."/>
            <person name="Thomas Q."/>
            <person name="Mohammadi T."/>
        </authorList>
    </citation>
    <scope>NUCLEOTIDE SEQUENCE</scope>
</reference>
<gene>
    <name evidence="1" type="ORF">BL57_358</name>
</gene>
<protein>
    <submittedName>
        <fullName evidence="1">Uncharacterized protein</fullName>
    </submittedName>
</protein>
<proteinExistence type="predicted"/>
<organism evidence="1">
    <name type="scientific">Caulobacter phage BL57</name>
    <dbReference type="NCBI Taxonomy" id="3348355"/>
    <lineage>
        <taxon>Viruses</taxon>
    </lineage>
</organism>
<name>A0AB74UN71_9VIRU</name>
<sequence>MKIIGVDPGISGGIVLLDTDACTMAALDMLTEGSTKAGNWPPRPC</sequence>
<accession>A0AB74UN71</accession>